<reference evidence="2 3" key="1">
    <citation type="submission" date="2018-11" db="EMBL/GenBank/DDBJ databases">
        <title>Genome sequence of Saitozyma podzolica DSM 27192.</title>
        <authorList>
            <person name="Aliyu H."/>
            <person name="Gorte O."/>
            <person name="Ochsenreither K."/>
        </authorList>
    </citation>
    <scope>NUCLEOTIDE SEQUENCE [LARGE SCALE GENOMIC DNA]</scope>
    <source>
        <strain evidence="2 3">DSM 27192</strain>
    </source>
</reference>
<sequence length="353" mass="39338">MPREIEVSWDPNEDLTELVHNLMRPEAEWTADARSFMQLARGMGRDATEAVTILEDWGNSAFPSLKGAYLDQYQARIWEVLSVAAKDVRDRWVPEADAADQHAPLHELAALLEATEELPRRLLRQSSASWCQPCLRGPLALTATANRNIVVEGKVTTHLHTDTYSRIGIWEPRLPLPSRTNRFFFKKGPEATHSDLDDETDSDEYEETDSEDMASDVVTGWIDDLGDLAQALGSACLRNELVGNSNPEGTAPGQNEEISTTRLPVMEIYSPIPADAHEYASEYDDLFDEVRKEMDPRCPAVWSGGIVFGSLEVAPCCPCGQGDTTKVEKGSQSLSPTEWVYTWTSPQQDIEPQ</sequence>
<feature type="compositionally biased region" description="Acidic residues" evidence="1">
    <location>
        <begin position="196"/>
        <end position="213"/>
    </location>
</feature>
<dbReference type="OrthoDB" id="10343504at2759"/>
<evidence type="ECO:0000256" key="1">
    <source>
        <dbReference type="SAM" id="MobiDB-lite"/>
    </source>
</evidence>
<protein>
    <submittedName>
        <fullName evidence="2">Uncharacterized protein</fullName>
    </submittedName>
</protein>
<evidence type="ECO:0000313" key="2">
    <source>
        <dbReference type="EMBL" id="RSH91158.1"/>
    </source>
</evidence>
<dbReference type="AlphaFoldDB" id="A0A427YJ88"/>
<organism evidence="2 3">
    <name type="scientific">Saitozyma podzolica</name>
    <dbReference type="NCBI Taxonomy" id="1890683"/>
    <lineage>
        <taxon>Eukaryota</taxon>
        <taxon>Fungi</taxon>
        <taxon>Dikarya</taxon>
        <taxon>Basidiomycota</taxon>
        <taxon>Agaricomycotina</taxon>
        <taxon>Tremellomycetes</taxon>
        <taxon>Tremellales</taxon>
        <taxon>Trimorphomycetaceae</taxon>
        <taxon>Saitozyma</taxon>
    </lineage>
</organism>
<accession>A0A427YJ88</accession>
<keyword evidence="3" id="KW-1185">Reference proteome</keyword>
<feature type="region of interest" description="Disordered" evidence="1">
    <location>
        <begin position="187"/>
        <end position="213"/>
    </location>
</feature>
<name>A0A427YJ88_9TREE</name>
<gene>
    <name evidence="2" type="ORF">EHS25_009457</name>
</gene>
<proteinExistence type="predicted"/>
<dbReference type="EMBL" id="RSCD01000008">
    <property type="protein sequence ID" value="RSH91158.1"/>
    <property type="molecule type" value="Genomic_DNA"/>
</dbReference>
<comment type="caution">
    <text evidence="2">The sequence shown here is derived from an EMBL/GenBank/DDBJ whole genome shotgun (WGS) entry which is preliminary data.</text>
</comment>
<evidence type="ECO:0000313" key="3">
    <source>
        <dbReference type="Proteomes" id="UP000279259"/>
    </source>
</evidence>
<dbReference type="Proteomes" id="UP000279259">
    <property type="component" value="Unassembled WGS sequence"/>
</dbReference>